<dbReference type="GO" id="GO:0005634">
    <property type="term" value="C:nucleus"/>
    <property type="evidence" value="ECO:0007669"/>
    <property type="project" value="TreeGrafter"/>
</dbReference>
<feature type="compositionally biased region" description="Polar residues" evidence="4">
    <location>
        <begin position="219"/>
        <end position="238"/>
    </location>
</feature>
<organism evidence="6 7">
    <name type="scientific">Taxus chinensis</name>
    <name type="common">Chinese yew</name>
    <name type="synonym">Taxus wallichiana var. chinensis</name>
    <dbReference type="NCBI Taxonomy" id="29808"/>
    <lineage>
        <taxon>Eukaryota</taxon>
        <taxon>Viridiplantae</taxon>
        <taxon>Streptophyta</taxon>
        <taxon>Embryophyta</taxon>
        <taxon>Tracheophyta</taxon>
        <taxon>Spermatophyta</taxon>
        <taxon>Pinopsida</taxon>
        <taxon>Pinidae</taxon>
        <taxon>Conifers II</taxon>
        <taxon>Cupressales</taxon>
        <taxon>Taxaceae</taxon>
        <taxon>Taxus</taxon>
    </lineage>
</organism>
<sequence>MNSISKLVALQLAIEKFGPSLEDVEACIRVLNEGLLQFRTKKEVVAKTDGKMLNYMFDKMFQSIGSKYLNFLTTGVLEANFIEPAHDKQGFERTTVMARLESRLISMQRNYWSKNCHIIGYAPRNKQKSGKGDSVLLTQETNVTETSKLSTGDVESIPLVKNPVPAVTQVENVVDESEQSDHDTVQAERQSNSSHILPEVTQLPHEEAQHQDCAGLSPQRLSNSLQSSKHIVGQQNPPQRHLDLPELHDRESQQLDEVHSISSELPEQLQRTEKSQNLQNGFLRSRKHIVGQKKNSPEQCGRENRKIPEVHSIPSEHLEQLQVIEQAQDLQKRSLRSRNNILEQQNSSQRHFDSPELHARENQQAHKVHSIPSELPEQSQLTEQSPNLQKRSSQSTKHIAGQQKYPQRCSNFTELHDGGNKQLHVAHSIPLEHLDHCAVSSLSTPSSRPPTEVDLDQLNRELDFMVTTTQISQVSTRTAADGLESGSTTANAIELTELGSGPNLQNQIVNHTFDSNSIHENNPNNWSCHLADKNRHKQLEEENEKLKERIKTLEETMLHGLQMEIEKNINLQAHIEELEKNLEASKRSLSDEQVQRYLEENELQNKLK</sequence>
<feature type="domain" description="Morc S5" evidence="5">
    <location>
        <begin position="73"/>
        <end position="112"/>
    </location>
</feature>
<proteinExistence type="predicted"/>
<dbReference type="InterPro" id="IPR041006">
    <property type="entry name" value="Morc_S5"/>
</dbReference>
<feature type="region of interest" description="Disordered" evidence="4">
    <location>
        <begin position="360"/>
        <end position="405"/>
    </location>
</feature>
<gene>
    <name evidence="6" type="ORF">KI387_001518</name>
</gene>
<feature type="region of interest" description="Disordered" evidence="4">
    <location>
        <begin position="205"/>
        <end position="243"/>
    </location>
</feature>
<dbReference type="InterPro" id="IPR045261">
    <property type="entry name" value="MORC_ATPase"/>
</dbReference>
<protein>
    <recommendedName>
        <fullName evidence="5">Morc S5 domain-containing protein</fullName>
    </recommendedName>
</protein>
<dbReference type="GO" id="GO:0006281">
    <property type="term" value="P:DNA repair"/>
    <property type="evidence" value="ECO:0007669"/>
    <property type="project" value="UniProtKB-KW"/>
</dbReference>
<dbReference type="Pfam" id="PF17942">
    <property type="entry name" value="Morc6_S5"/>
    <property type="match status" value="1"/>
</dbReference>
<keyword evidence="2" id="KW-0234">DNA repair</keyword>
<dbReference type="OMA" id="QMILRES"/>
<feature type="compositionally biased region" description="Polar residues" evidence="4">
    <location>
        <begin position="376"/>
        <end position="397"/>
    </location>
</feature>
<feature type="region of interest" description="Disordered" evidence="4">
    <location>
        <begin position="265"/>
        <end position="306"/>
    </location>
</feature>
<keyword evidence="7" id="KW-1185">Reference proteome</keyword>
<feature type="non-terminal residue" evidence="6">
    <location>
        <position position="1"/>
    </location>
</feature>
<evidence type="ECO:0000256" key="2">
    <source>
        <dbReference type="ARBA" id="ARBA00023204"/>
    </source>
</evidence>
<evidence type="ECO:0000313" key="6">
    <source>
        <dbReference type="EMBL" id="KAH9329410.1"/>
    </source>
</evidence>
<keyword evidence="1" id="KW-0227">DNA damage</keyword>
<dbReference type="EMBL" id="JAHRHJ020000001">
    <property type="protein sequence ID" value="KAH9329410.1"/>
    <property type="molecule type" value="Genomic_DNA"/>
</dbReference>
<name>A0AA38GY35_TAXCH</name>
<feature type="coiled-coil region" evidence="3">
    <location>
        <begin position="529"/>
        <end position="595"/>
    </location>
</feature>
<accession>A0AA38GY35</accession>
<dbReference type="PANTHER" id="PTHR23336">
    <property type="entry name" value="ZINC FINGER CW-TYPE COILED-COIL DOMAIN PROTEIN 3"/>
    <property type="match status" value="1"/>
</dbReference>
<evidence type="ECO:0000259" key="5">
    <source>
        <dbReference type="Pfam" id="PF17942"/>
    </source>
</evidence>
<evidence type="ECO:0000313" key="7">
    <source>
        <dbReference type="Proteomes" id="UP000824469"/>
    </source>
</evidence>
<comment type="caution">
    <text evidence="6">The sequence shown here is derived from an EMBL/GenBank/DDBJ whole genome shotgun (WGS) entry which is preliminary data.</text>
</comment>
<keyword evidence="3" id="KW-0175">Coiled coil</keyword>
<feature type="region of interest" description="Disordered" evidence="4">
    <location>
        <begin position="174"/>
        <end position="193"/>
    </location>
</feature>
<dbReference type="AlphaFoldDB" id="A0AA38GY35"/>
<dbReference type="Proteomes" id="UP000824469">
    <property type="component" value="Unassembled WGS sequence"/>
</dbReference>
<reference evidence="6 7" key="1">
    <citation type="journal article" date="2021" name="Nat. Plants">
        <title>The Taxus genome provides insights into paclitaxel biosynthesis.</title>
        <authorList>
            <person name="Xiong X."/>
            <person name="Gou J."/>
            <person name="Liao Q."/>
            <person name="Li Y."/>
            <person name="Zhou Q."/>
            <person name="Bi G."/>
            <person name="Li C."/>
            <person name="Du R."/>
            <person name="Wang X."/>
            <person name="Sun T."/>
            <person name="Guo L."/>
            <person name="Liang H."/>
            <person name="Lu P."/>
            <person name="Wu Y."/>
            <person name="Zhang Z."/>
            <person name="Ro D.K."/>
            <person name="Shang Y."/>
            <person name="Huang S."/>
            <person name="Yan J."/>
        </authorList>
    </citation>
    <scope>NUCLEOTIDE SEQUENCE [LARGE SCALE GENOMIC DNA]</scope>
    <source>
        <strain evidence="6">Ta-2019</strain>
    </source>
</reference>
<dbReference type="GO" id="GO:0016887">
    <property type="term" value="F:ATP hydrolysis activity"/>
    <property type="evidence" value="ECO:0007669"/>
    <property type="project" value="InterPro"/>
</dbReference>
<evidence type="ECO:0000256" key="4">
    <source>
        <dbReference type="SAM" id="MobiDB-lite"/>
    </source>
</evidence>
<evidence type="ECO:0000256" key="1">
    <source>
        <dbReference type="ARBA" id="ARBA00022763"/>
    </source>
</evidence>
<evidence type="ECO:0000256" key="3">
    <source>
        <dbReference type="SAM" id="Coils"/>
    </source>
</evidence>
<dbReference type="PANTHER" id="PTHR23336:SF80">
    <property type="entry name" value="PROTEIN MICRORCHIDIA 7-LIKE"/>
    <property type="match status" value="1"/>
</dbReference>